<dbReference type="EMBL" id="JAZAVJ010000009">
    <property type="protein sequence ID" value="KAK7423589.1"/>
    <property type="molecule type" value="Genomic_DNA"/>
</dbReference>
<feature type="region of interest" description="Disordered" evidence="1">
    <location>
        <begin position="268"/>
        <end position="297"/>
    </location>
</feature>
<protein>
    <submittedName>
        <fullName evidence="2">Uncharacterized protein</fullName>
    </submittedName>
</protein>
<comment type="caution">
    <text evidence="2">The sequence shown here is derived from an EMBL/GenBank/DDBJ whole genome shotgun (WGS) entry which is preliminary data.</text>
</comment>
<accession>A0ABR1HRY6</accession>
<keyword evidence="3" id="KW-1185">Reference proteome</keyword>
<organism evidence="2 3">
    <name type="scientific">Neonectria punicea</name>
    <dbReference type="NCBI Taxonomy" id="979145"/>
    <lineage>
        <taxon>Eukaryota</taxon>
        <taxon>Fungi</taxon>
        <taxon>Dikarya</taxon>
        <taxon>Ascomycota</taxon>
        <taxon>Pezizomycotina</taxon>
        <taxon>Sordariomycetes</taxon>
        <taxon>Hypocreomycetidae</taxon>
        <taxon>Hypocreales</taxon>
        <taxon>Nectriaceae</taxon>
        <taxon>Neonectria</taxon>
    </lineage>
</organism>
<evidence type="ECO:0000313" key="3">
    <source>
        <dbReference type="Proteomes" id="UP001498476"/>
    </source>
</evidence>
<dbReference type="Proteomes" id="UP001498476">
    <property type="component" value="Unassembled WGS sequence"/>
</dbReference>
<evidence type="ECO:0000313" key="2">
    <source>
        <dbReference type="EMBL" id="KAK7423589.1"/>
    </source>
</evidence>
<gene>
    <name evidence="2" type="ORF">QQX98_001047</name>
</gene>
<sequence length="327" mass="36741">MENPDLQSSAERDMSFEPVVPDLEAGVNQMLQTPWDKIYAVSKNGKTYIGPSALGGVPVDKIDETGPYWDQSWQSLEEFLAREPVEEELKENYHERLRRLPGDKALAAKAKFHMDNVSKHRKVREIFGNGSPYHPNQLASKHHIPHGGLCHKEIMYKLACKRIVRKAQALVGASWESTRDVIKTVIYRICDDSGNEQAQKYEDRLLRMAVLRSAQYRDKLANYGSKNVTKPSFSTKKPIALSNLFAMNNHVMNSLALQASFSGNDERDLPVRLGTPASMDSDKSKGSEPLDRNRVPTNGRQGIPLIILVHQPPSLSIFLTDELFGMG</sequence>
<reference evidence="2 3" key="1">
    <citation type="journal article" date="2025" name="Microbiol. Resour. Announc.">
        <title>Draft genome sequences for Neonectria magnoliae and Neonectria punicea, canker pathogens of Liriodendron tulipifera and Acer saccharum in West Virginia.</title>
        <authorList>
            <person name="Petronek H.M."/>
            <person name="Kasson M.T."/>
            <person name="Metheny A.M."/>
            <person name="Stauder C.M."/>
            <person name="Lovett B."/>
            <person name="Lynch S.C."/>
            <person name="Garnas J.R."/>
            <person name="Kasson L.R."/>
            <person name="Stajich J.E."/>
        </authorList>
    </citation>
    <scope>NUCLEOTIDE SEQUENCE [LARGE SCALE GENOMIC DNA]</scope>
    <source>
        <strain evidence="2 3">NRRL 64653</strain>
    </source>
</reference>
<feature type="compositionally biased region" description="Basic and acidic residues" evidence="1">
    <location>
        <begin position="280"/>
        <end position="294"/>
    </location>
</feature>
<proteinExistence type="predicted"/>
<name>A0ABR1HRY6_9HYPO</name>
<evidence type="ECO:0000256" key="1">
    <source>
        <dbReference type="SAM" id="MobiDB-lite"/>
    </source>
</evidence>